<name>A0AA88GEE5_NAELO</name>
<gene>
    <name evidence="2" type="ORF">C9374_012199</name>
</gene>
<organism evidence="2 3">
    <name type="scientific">Naegleria lovaniensis</name>
    <name type="common">Amoeba</name>
    <dbReference type="NCBI Taxonomy" id="51637"/>
    <lineage>
        <taxon>Eukaryota</taxon>
        <taxon>Discoba</taxon>
        <taxon>Heterolobosea</taxon>
        <taxon>Tetramitia</taxon>
        <taxon>Eutetramitia</taxon>
        <taxon>Vahlkampfiidae</taxon>
        <taxon>Naegleria</taxon>
    </lineage>
</organism>
<dbReference type="GeneID" id="68104653"/>
<accession>A0AA88GEE5</accession>
<reference evidence="2 3" key="1">
    <citation type="journal article" date="2018" name="BMC Genomics">
        <title>The genome of Naegleria lovaniensis, the basis for a comparative approach to unravel pathogenicity factors of the human pathogenic amoeba N. fowleri.</title>
        <authorList>
            <person name="Liechti N."/>
            <person name="Schurch N."/>
            <person name="Bruggmann R."/>
            <person name="Wittwer M."/>
        </authorList>
    </citation>
    <scope>NUCLEOTIDE SEQUENCE [LARGE SCALE GENOMIC DNA]</scope>
    <source>
        <strain evidence="2 3">ATCC 30569</strain>
    </source>
</reference>
<feature type="region of interest" description="Disordered" evidence="1">
    <location>
        <begin position="24"/>
        <end position="49"/>
    </location>
</feature>
<dbReference type="EMBL" id="PYSW02000056">
    <property type="protein sequence ID" value="KAG2373333.1"/>
    <property type="molecule type" value="Genomic_DNA"/>
</dbReference>
<evidence type="ECO:0000313" key="3">
    <source>
        <dbReference type="Proteomes" id="UP000816034"/>
    </source>
</evidence>
<proteinExistence type="predicted"/>
<evidence type="ECO:0000313" key="2">
    <source>
        <dbReference type="EMBL" id="KAG2373333.1"/>
    </source>
</evidence>
<protein>
    <submittedName>
        <fullName evidence="2">Uncharacterized protein</fullName>
    </submittedName>
</protein>
<evidence type="ECO:0000256" key="1">
    <source>
        <dbReference type="SAM" id="MobiDB-lite"/>
    </source>
</evidence>
<dbReference type="RefSeq" id="XP_044542507.1">
    <property type="nucleotide sequence ID" value="XM_044687940.1"/>
</dbReference>
<dbReference type="Proteomes" id="UP000816034">
    <property type="component" value="Unassembled WGS sequence"/>
</dbReference>
<keyword evidence="3" id="KW-1185">Reference proteome</keyword>
<dbReference type="AlphaFoldDB" id="A0AA88GEE5"/>
<comment type="caution">
    <text evidence="2">The sequence shown here is derived from an EMBL/GenBank/DDBJ whole genome shotgun (WGS) entry which is preliminary data.</text>
</comment>
<sequence>MISSHTFHRLQKLIHHLVPTASIPSNVEETSSSLHPRGKPSSQIDPNENNSVIMEFSSPEEAIIMVDNERDFHDLSKAFREAKSLIPSPKIIMGDLTQFLKTVQSNTTNEQNSNREYNNSTFHVSSISQNYTSNYQDKFTFGNNNSAALKKITGSTTPHFSNAISISADAAEDELDILVRRAEEMRIQEELIEKGTLKHASGKIYEVVKYIPHLIVPTYVEESTRAGMESRERRRQRIKILYDVQTTRAQTPAFLDVSQDDPKTPLAFRYIRIILTTAEARRAQDIHLDQYSANCMSIVYATQLGVTGKLVLKGAVVQSIIYYIAFYDLLSSGKPMPGAVRDYSLKIKVRSHDFLQGTFNVYRVNCIRTNHELGLYHIVMRTLQN</sequence>